<dbReference type="Proteomes" id="UP000291116">
    <property type="component" value="Unassembled WGS sequence"/>
</dbReference>
<dbReference type="PANTHER" id="PTHR12241">
    <property type="entry name" value="TUBULIN POLYGLUTAMYLASE"/>
    <property type="match status" value="1"/>
</dbReference>
<evidence type="ECO:0000256" key="4">
    <source>
        <dbReference type="ARBA" id="ARBA00041448"/>
    </source>
</evidence>
<evidence type="ECO:0000256" key="2">
    <source>
        <dbReference type="ARBA" id="ARBA00022741"/>
    </source>
</evidence>
<feature type="region of interest" description="Disordered" evidence="6">
    <location>
        <begin position="94"/>
        <end position="116"/>
    </location>
</feature>
<evidence type="ECO:0000256" key="5">
    <source>
        <dbReference type="ARBA" id="ARBA00049274"/>
    </source>
</evidence>
<dbReference type="AlphaFoldDB" id="A0A448ZEQ8"/>
<dbReference type="PANTHER" id="PTHR12241:SF145">
    <property type="entry name" value="TUBULIN POLYGLUTAMYLASE TTLL5"/>
    <property type="match status" value="1"/>
</dbReference>
<keyword evidence="2" id="KW-0547">Nucleotide-binding</keyword>
<reference evidence="7 8" key="1">
    <citation type="submission" date="2019-01" db="EMBL/GenBank/DDBJ databases">
        <authorList>
            <person name="Ferrante I. M."/>
        </authorList>
    </citation>
    <scope>NUCLEOTIDE SEQUENCE [LARGE SCALE GENOMIC DNA]</scope>
    <source>
        <strain evidence="7 8">B856</strain>
    </source>
</reference>
<accession>A0A448ZEQ8</accession>
<keyword evidence="8" id="KW-1185">Reference proteome</keyword>
<evidence type="ECO:0000256" key="3">
    <source>
        <dbReference type="ARBA" id="ARBA00022840"/>
    </source>
</evidence>
<feature type="region of interest" description="Disordered" evidence="6">
    <location>
        <begin position="514"/>
        <end position="548"/>
    </location>
</feature>
<dbReference type="Gene3D" id="3.30.470.20">
    <property type="entry name" value="ATP-grasp fold, B domain"/>
    <property type="match status" value="1"/>
</dbReference>
<feature type="region of interest" description="Disordered" evidence="6">
    <location>
        <begin position="711"/>
        <end position="732"/>
    </location>
</feature>
<sequence length="732" mass="79138">MPERPFRPERPLLALAMALAVAIAALARGWLSCGPGPGRRGFHRWAEALSPGQRSALVRARIQRGMRLSEEAGRNVTAAEEACAVWERVLSSTKTATTTATTTEEDGGGDPPSSPQRVVLAPGVRSLCETLYASCLVRVGRDAEALSVYDSCLEGASDPLAAAGSRLARARCLQRLLEYSSAADEYLRVSESLHRPGESESDAAAAALEKEARSGAAACILRSSWDVGLARRVLVPDRAGAPDDEALLLSSCLGYIETGRPGGVSEALGSVLGAGNPSDRGAPAFLLYRWIAGVLGQLHRGRAIGPPPGGGGHGTNPEELFGELVRINTSPLDDPDLVRLDDKIELHYLLTAPHEGLPPPDYWPEGLVLPDSASKPGQRATGPEKRSDVPAAIGTAGHSGKGPLLWISKSRAGYGSHGNRILTFAEANEEVENALLVREHNQAGNEPPAKDRIDRVERAEPYLLQRMVEPLLLLSGYKFSLRIYVVYFSSSEAYISSEGLVKLASTPLVVSVSGEENETGGHTGEPTAVLGRDVRTDPSMHMTNSGREAAMRQEDLGCLWRALDGEDNSSSGSSGAFEKGRSSTELWENIRRVAADTLMVRYPKRISGLDGELDSGVLERKERWRGRREELGIPKILGLDFVVEAHRLQPWLVEVNRFPGLEPRDDADRKIKYRVVRDAWKRASERLDAQPMGGGGNKEERGAFLDESMFDSLSRDGDSDQASSLERLECKN</sequence>
<dbReference type="GO" id="GO:0070740">
    <property type="term" value="F:tubulin-glutamic acid ligase activity"/>
    <property type="evidence" value="ECO:0007669"/>
    <property type="project" value="TreeGrafter"/>
</dbReference>
<keyword evidence="3" id="KW-0067">ATP-binding</keyword>
<protein>
    <recommendedName>
        <fullName evidence="4">Tubulin--tyrosine ligase-like protein 5</fullName>
    </recommendedName>
</protein>
<evidence type="ECO:0000313" key="8">
    <source>
        <dbReference type="Proteomes" id="UP000291116"/>
    </source>
</evidence>
<gene>
    <name evidence="7" type="ORF">PSNMU_V1.4_AUG-EV-PASAV3_0074210</name>
</gene>
<dbReference type="EMBL" id="CAACVS010000288">
    <property type="protein sequence ID" value="VEU40532.1"/>
    <property type="molecule type" value="Genomic_DNA"/>
</dbReference>
<evidence type="ECO:0000256" key="6">
    <source>
        <dbReference type="SAM" id="MobiDB-lite"/>
    </source>
</evidence>
<feature type="region of interest" description="Disordered" evidence="6">
    <location>
        <begin position="368"/>
        <end position="394"/>
    </location>
</feature>
<dbReference type="OrthoDB" id="202825at2759"/>
<dbReference type="GO" id="GO:0000226">
    <property type="term" value="P:microtubule cytoskeleton organization"/>
    <property type="evidence" value="ECO:0007669"/>
    <property type="project" value="TreeGrafter"/>
</dbReference>
<name>A0A448ZEQ8_9STRA</name>
<organism evidence="7 8">
    <name type="scientific">Pseudo-nitzschia multistriata</name>
    <dbReference type="NCBI Taxonomy" id="183589"/>
    <lineage>
        <taxon>Eukaryota</taxon>
        <taxon>Sar</taxon>
        <taxon>Stramenopiles</taxon>
        <taxon>Ochrophyta</taxon>
        <taxon>Bacillariophyta</taxon>
        <taxon>Bacillariophyceae</taxon>
        <taxon>Bacillariophycidae</taxon>
        <taxon>Bacillariales</taxon>
        <taxon>Bacillariaceae</taxon>
        <taxon>Pseudo-nitzschia</taxon>
    </lineage>
</organism>
<keyword evidence="1" id="KW-0436">Ligase</keyword>
<dbReference type="Pfam" id="PF03133">
    <property type="entry name" value="TTL"/>
    <property type="match status" value="2"/>
</dbReference>
<dbReference type="InterPro" id="IPR004344">
    <property type="entry name" value="TTL/TTLL_fam"/>
</dbReference>
<evidence type="ECO:0000256" key="1">
    <source>
        <dbReference type="ARBA" id="ARBA00022598"/>
    </source>
</evidence>
<evidence type="ECO:0000313" key="7">
    <source>
        <dbReference type="EMBL" id="VEU40532.1"/>
    </source>
</evidence>
<dbReference type="GO" id="GO:0015631">
    <property type="term" value="F:tubulin binding"/>
    <property type="evidence" value="ECO:0007669"/>
    <property type="project" value="TreeGrafter"/>
</dbReference>
<comment type="catalytic activity">
    <reaction evidence="5">
        <text>L-glutamyl-[protein] + L-glutamate + ATP = gamma-L-glutamyl-L-glutamyl-[protein] + ADP + phosphate + H(+)</text>
        <dbReference type="Rhea" id="RHEA:60144"/>
        <dbReference type="Rhea" id="RHEA-COMP:10208"/>
        <dbReference type="Rhea" id="RHEA-COMP:15517"/>
        <dbReference type="ChEBI" id="CHEBI:15378"/>
        <dbReference type="ChEBI" id="CHEBI:29973"/>
        <dbReference type="ChEBI" id="CHEBI:29985"/>
        <dbReference type="ChEBI" id="CHEBI:30616"/>
        <dbReference type="ChEBI" id="CHEBI:43474"/>
        <dbReference type="ChEBI" id="CHEBI:143622"/>
        <dbReference type="ChEBI" id="CHEBI:456216"/>
    </reaction>
    <physiologicalReaction direction="left-to-right" evidence="5">
        <dbReference type="Rhea" id="RHEA:60145"/>
    </physiologicalReaction>
</comment>
<dbReference type="GO" id="GO:0005524">
    <property type="term" value="F:ATP binding"/>
    <property type="evidence" value="ECO:0007669"/>
    <property type="project" value="UniProtKB-KW"/>
</dbReference>
<proteinExistence type="predicted"/>
<dbReference type="GO" id="GO:0036064">
    <property type="term" value="C:ciliary basal body"/>
    <property type="evidence" value="ECO:0007669"/>
    <property type="project" value="TreeGrafter"/>
</dbReference>